<evidence type="ECO:0000313" key="2">
    <source>
        <dbReference type="Proteomes" id="UP001177021"/>
    </source>
</evidence>
<protein>
    <submittedName>
        <fullName evidence="1">Uncharacterized protein</fullName>
    </submittedName>
</protein>
<gene>
    <name evidence="1" type="ORF">MILVUS5_LOCUS31152</name>
</gene>
<keyword evidence="2" id="KW-1185">Reference proteome</keyword>
<proteinExistence type="predicted"/>
<dbReference type="Proteomes" id="UP001177021">
    <property type="component" value="Unassembled WGS sequence"/>
</dbReference>
<comment type="caution">
    <text evidence="1">The sequence shown here is derived from an EMBL/GenBank/DDBJ whole genome shotgun (WGS) entry which is preliminary data.</text>
</comment>
<accession>A0ACB0LAJ0</accession>
<reference evidence="1" key="1">
    <citation type="submission" date="2023-10" db="EMBL/GenBank/DDBJ databases">
        <authorList>
            <person name="Rodriguez Cubillos JULIANA M."/>
            <person name="De Vega J."/>
        </authorList>
    </citation>
    <scope>NUCLEOTIDE SEQUENCE</scope>
</reference>
<name>A0ACB0LAJ0_TRIPR</name>
<sequence length="98" mass="11320">MFHKYFTHLATSTINSIPLLSYSSTIDGILVLALSFLNSKQFINQQSRHKKGQEREKKIFKYHCHDIRWILSTVSSTAPLTLLNTRSFRTINSNLFSS</sequence>
<evidence type="ECO:0000313" key="1">
    <source>
        <dbReference type="EMBL" id="CAJ2666345.1"/>
    </source>
</evidence>
<dbReference type="EMBL" id="CASHSV030000513">
    <property type="protein sequence ID" value="CAJ2666345.1"/>
    <property type="molecule type" value="Genomic_DNA"/>
</dbReference>
<organism evidence="1 2">
    <name type="scientific">Trifolium pratense</name>
    <name type="common">Red clover</name>
    <dbReference type="NCBI Taxonomy" id="57577"/>
    <lineage>
        <taxon>Eukaryota</taxon>
        <taxon>Viridiplantae</taxon>
        <taxon>Streptophyta</taxon>
        <taxon>Embryophyta</taxon>
        <taxon>Tracheophyta</taxon>
        <taxon>Spermatophyta</taxon>
        <taxon>Magnoliopsida</taxon>
        <taxon>eudicotyledons</taxon>
        <taxon>Gunneridae</taxon>
        <taxon>Pentapetalae</taxon>
        <taxon>rosids</taxon>
        <taxon>fabids</taxon>
        <taxon>Fabales</taxon>
        <taxon>Fabaceae</taxon>
        <taxon>Papilionoideae</taxon>
        <taxon>50 kb inversion clade</taxon>
        <taxon>NPAAA clade</taxon>
        <taxon>Hologalegina</taxon>
        <taxon>IRL clade</taxon>
        <taxon>Trifolieae</taxon>
        <taxon>Trifolium</taxon>
    </lineage>
</organism>